<dbReference type="EMBL" id="ML977603">
    <property type="protein sequence ID" value="KAF1998534.1"/>
    <property type="molecule type" value="Genomic_DNA"/>
</dbReference>
<dbReference type="AlphaFoldDB" id="A0A6A5WC93"/>
<dbReference type="OrthoDB" id="5279008at2759"/>
<dbReference type="SUPFAM" id="SSF81383">
    <property type="entry name" value="F-box domain"/>
    <property type="match status" value="1"/>
</dbReference>
<dbReference type="Proteomes" id="UP000799779">
    <property type="component" value="Unassembled WGS sequence"/>
</dbReference>
<keyword evidence="3" id="KW-1185">Reference proteome</keyword>
<evidence type="ECO:0000313" key="3">
    <source>
        <dbReference type="Proteomes" id="UP000799779"/>
    </source>
</evidence>
<evidence type="ECO:0008006" key="4">
    <source>
        <dbReference type="Google" id="ProtNLM"/>
    </source>
</evidence>
<sequence>MASIGLCDLPVELLAHMVATYLTTKDLGALRLTCKGLERVLFDPFGLEFFTKKQFMLTTPSLQTLIDISNHGGLSKFLKHVIIGLEEFHTLFPPSFGGANEKFHRYCEAQADQVSLIHTGGDREMLAEAFRNLPNLETIEIRDYSATGRVREGSPSARWRSYGLTTIQQETGISIQASSDNKWINTVTRTFPMLIMAAADAGVRPKNLQAFLRHGPNLTESSFYLPDRLKAKIDPVLDGLQSLLLTVSVSNGYLPNGLHGANFGSSTSIGSLAKFLARTPNLVQLRLNSDTTSNTSNLLEWLGTPDSSTPSPTLVEPYSFIPPIAFAQLQRLDLGMTSTQLEPLLKLIAKFASTLRTLSLWKVDLTYQFGGSIPQTDLEHRPSPWNRLLSSIMRIPHVGINHLMLGKINQKGSTTYYEPSIPIVFQVDPNMPRVRGRKEFNVSRGDKAVTVNDQLELKGETAKILGEARERLLVNWPPDPVPTNSEDENSEDDEDNEDNEDDEMADVEPEEEDAEDGNQ</sequence>
<proteinExistence type="predicted"/>
<accession>A0A6A5WC93</accession>
<name>A0A6A5WC93_9PLEO</name>
<organism evidence="2 3">
    <name type="scientific">Amniculicola lignicola CBS 123094</name>
    <dbReference type="NCBI Taxonomy" id="1392246"/>
    <lineage>
        <taxon>Eukaryota</taxon>
        <taxon>Fungi</taxon>
        <taxon>Dikarya</taxon>
        <taxon>Ascomycota</taxon>
        <taxon>Pezizomycotina</taxon>
        <taxon>Dothideomycetes</taxon>
        <taxon>Pleosporomycetidae</taxon>
        <taxon>Pleosporales</taxon>
        <taxon>Amniculicolaceae</taxon>
        <taxon>Amniculicola</taxon>
    </lineage>
</organism>
<protein>
    <recommendedName>
        <fullName evidence="4">F-box domain-containing protein</fullName>
    </recommendedName>
</protein>
<evidence type="ECO:0000313" key="2">
    <source>
        <dbReference type="EMBL" id="KAF1998534.1"/>
    </source>
</evidence>
<dbReference type="CDD" id="cd09917">
    <property type="entry name" value="F-box_SF"/>
    <property type="match status" value="1"/>
</dbReference>
<gene>
    <name evidence="2" type="ORF">P154DRAFT_524001</name>
</gene>
<reference evidence="2" key="1">
    <citation type="journal article" date="2020" name="Stud. Mycol.">
        <title>101 Dothideomycetes genomes: a test case for predicting lifestyles and emergence of pathogens.</title>
        <authorList>
            <person name="Haridas S."/>
            <person name="Albert R."/>
            <person name="Binder M."/>
            <person name="Bloem J."/>
            <person name="Labutti K."/>
            <person name="Salamov A."/>
            <person name="Andreopoulos B."/>
            <person name="Baker S."/>
            <person name="Barry K."/>
            <person name="Bills G."/>
            <person name="Bluhm B."/>
            <person name="Cannon C."/>
            <person name="Castanera R."/>
            <person name="Culley D."/>
            <person name="Daum C."/>
            <person name="Ezra D."/>
            <person name="Gonzalez J."/>
            <person name="Henrissat B."/>
            <person name="Kuo A."/>
            <person name="Liang C."/>
            <person name="Lipzen A."/>
            <person name="Lutzoni F."/>
            <person name="Magnuson J."/>
            <person name="Mondo S."/>
            <person name="Nolan M."/>
            <person name="Ohm R."/>
            <person name="Pangilinan J."/>
            <person name="Park H.-J."/>
            <person name="Ramirez L."/>
            <person name="Alfaro M."/>
            <person name="Sun H."/>
            <person name="Tritt A."/>
            <person name="Yoshinaga Y."/>
            <person name="Zwiers L.-H."/>
            <person name="Turgeon B."/>
            <person name="Goodwin S."/>
            <person name="Spatafora J."/>
            <person name="Crous P."/>
            <person name="Grigoriev I."/>
        </authorList>
    </citation>
    <scope>NUCLEOTIDE SEQUENCE</scope>
    <source>
        <strain evidence="2">CBS 123094</strain>
    </source>
</reference>
<feature type="compositionally biased region" description="Acidic residues" evidence="1">
    <location>
        <begin position="485"/>
        <end position="519"/>
    </location>
</feature>
<dbReference type="InterPro" id="IPR036047">
    <property type="entry name" value="F-box-like_dom_sf"/>
</dbReference>
<feature type="region of interest" description="Disordered" evidence="1">
    <location>
        <begin position="471"/>
        <end position="519"/>
    </location>
</feature>
<evidence type="ECO:0000256" key="1">
    <source>
        <dbReference type="SAM" id="MobiDB-lite"/>
    </source>
</evidence>